<sequence>MRHKNTQLPSSGKAQPKGKTDSPQKWPHYRGSCQQPGCTSQTKEHVFRWEAHQDQAEQTEEEQTIIHDQTPNAGQQDDQTREEEERQLRERLEQQEDEETLQMQGTEGQPEPQNESEGSNDP</sequence>
<feature type="region of interest" description="Disordered" evidence="1">
    <location>
        <begin position="1"/>
        <end position="122"/>
    </location>
</feature>
<gene>
    <name evidence="2" type="ORF">CYMTET_11872</name>
</gene>
<keyword evidence="3" id="KW-1185">Reference proteome</keyword>
<protein>
    <submittedName>
        <fullName evidence="2">Uncharacterized protein</fullName>
    </submittedName>
</protein>
<dbReference type="Proteomes" id="UP001190700">
    <property type="component" value="Unassembled WGS sequence"/>
</dbReference>
<feature type="compositionally biased region" description="Polar residues" evidence="1">
    <location>
        <begin position="32"/>
        <end position="41"/>
    </location>
</feature>
<feature type="compositionally biased region" description="Basic and acidic residues" evidence="1">
    <location>
        <begin position="42"/>
        <end position="55"/>
    </location>
</feature>
<comment type="caution">
    <text evidence="2">The sequence shown here is derived from an EMBL/GenBank/DDBJ whole genome shotgun (WGS) entry which is preliminary data.</text>
</comment>
<organism evidence="2 3">
    <name type="scientific">Cymbomonas tetramitiformis</name>
    <dbReference type="NCBI Taxonomy" id="36881"/>
    <lineage>
        <taxon>Eukaryota</taxon>
        <taxon>Viridiplantae</taxon>
        <taxon>Chlorophyta</taxon>
        <taxon>Pyramimonadophyceae</taxon>
        <taxon>Pyramimonadales</taxon>
        <taxon>Pyramimonadaceae</taxon>
        <taxon>Cymbomonas</taxon>
    </lineage>
</organism>
<name>A0AAE0LCM2_9CHLO</name>
<evidence type="ECO:0000313" key="3">
    <source>
        <dbReference type="Proteomes" id="UP001190700"/>
    </source>
</evidence>
<accession>A0AAE0LCM2</accession>
<evidence type="ECO:0000256" key="1">
    <source>
        <dbReference type="SAM" id="MobiDB-lite"/>
    </source>
</evidence>
<feature type="compositionally biased region" description="Polar residues" evidence="1">
    <location>
        <begin position="1"/>
        <end position="13"/>
    </location>
</feature>
<dbReference type="AlphaFoldDB" id="A0AAE0LCM2"/>
<evidence type="ECO:0000313" key="2">
    <source>
        <dbReference type="EMBL" id="KAK3280278.1"/>
    </source>
</evidence>
<dbReference type="EMBL" id="LGRX02004463">
    <property type="protein sequence ID" value="KAK3280278.1"/>
    <property type="molecule type" value="Genomic_DNA"/>
</dbReference>
<feature type="compositionally biased region" description="Basic and acidic residues" evidence="1">
    <location>
        <begin position="83"/>
        <end position="94"/>
    </location>
</feature>
<reference evidence="2 3" key="1">
    <citation type="journal article" date="2015" name="Genome Biol. Evol.">
        <title>Comparative Genomics of a Bacterivorous Green Alga Reveals Evolutionary Causalities and Consequences of Phago-Mixotrophic Mode of Nutrition.</title>
        <authorList>
            <person name="Burns J.A."/>
            <person name="Paasch A."/>
            <person name="Narechania A."/>
            <person name="Kim E."/>
        </authorList>
    </citation>
    <scope>NUCLEOTIDE SEQUENCE [LARGE SCALE GENOMIC DNA]</scope>
    <source>
        <strain evidence="2 3">PLY_AMNH</strain>
    </source>
</reference>
<feature type="compositionally biased region" description="Polar residues" evidence="1">
    <location>
        <begin position="103"/>
        <end position="122"/>
    </location>
</feature>
<proteinExistence type="predicted"/>